<evidence type="ECO:0000256" key="1">
    <source>
        <dbReference type="SAM" id="MobiDB-lite"/>
    </source>
</evidence>
<accession>A0ABZ0QRN8</accession>
<reference evidence="3 4" key="1">
    <citation type="submission" date="2023-08" db="EMBL/GenBank/DDBJ databases">
        <title>Genome sequence of Thermaerobacter compostii strain Ins1, a spore-forming filamentous bacterium isolated from a deep geothermal reservoir.</title>
        <authorList>
            <person name="Bregnard D."/>
            <person name="Gonzalez D."/>
            <person name="Junier P."/>
        </authorList>
    </citation>
    <scope>NUCLEOTIDE SEQUENCE [LARGE SCALE GENOMIC DNA]</scope>
    <source>
        <strain evidence="3 4">Ins1</strain>
    </source>
</reference>
<feature type="transmembrane region" description="Helical" evidence="2">
    <location>
        <begin position="28"/>
        <end position="46"/>
    </location>
</feature>
<dbReference type="Proteomes" id="UP001304683">
    <property type="component" value="Chromosome"/>
</dbReference>
<dbReference type="EMBL" id="CP132508">
    <property type="protein sequence ID" value="WPD20144.1"/>
    <property type="molecule type" value="Genomic_DNA"/>
</dbReference>
<keyword evidence="2" id="KW-0472">Membrane</keyword>
<keyword evidence="4" id="KW-1185">Reference proteome</keyword>
<feature type="region of interest" description="Disordered" evidence="1">
    <location>
        <begin position="116"/>
        <end position="142"/>
    </location>
</feature>
<organism evidence="3 4">
    <name type="scientific">Thermaerobacter composti</name>
    <dbReference type="NCBI Taxonomy" id="554949"/>
    <lineage>
        <taxon>Bacteria</taxon>
        <taxon>Bacillati</taxon>
        <taxon>Bacillota</taxon>
        <taxon>Clostridia</taxon>
        <taxon>Eubacteriales</taxon>
        <taxon>Clostridiales Family XVII. Incertae Sedis</taxon>
        <taxon>Thermaerobacter</taxon>
    </lineage>
</organism>
<keyword evidence="2" id="KW-1133">Transmembrane helix</keyword>
<sequence>MPVPHREGGRAGLALTLDWRDPRRRQQLLLVAALVLGVGLLVAGQLGSHARPPGSAGTSSRSPAAPATAAAVDPLEPMAAQLAARLEAILSQVRGAGRVQVEVHLARGPRYQYASNRVSTERRTEEQDAGGGRRTITEQRDERQLLLGGGDEEGLISQVDAVEIAGVLVVAQGAADPGVRAALTQAVATYLHLPLHRVMVLAGTPADGSRP</sequence>
<evidence type="ECO:0000313" key="3">
    <source>
        <dbReference type="EMBL" id="WPD20144.1"/>
    </source>
</evidence>
<evidence type="ECO:0000313" key="4">
    <source>
        <dbReference type="Proteomes" id="UP001304683"/>
    </source>
</evidence>
<protein>
    <submittedName>
        <fullName evidence="3">Stage III sporulation protein AG</fullName>
    </submittedName>
</protein>
<proteinExistence type="predicted"/>
<dbReference type="RefSeq" id="WP_318751524.1">
    <property type="nucleotide sequence ID" value="NZ_CP132508.1"/>
</dbReference>
<gene>
    <name evidence="3" type="ORF">Q5761_05815</name>
</gene>
<keyword evidence="2" id="KW-0812">Transmembrane</keyword>
<name>A0ABZ0QRN8_9FIRM</name>
<evidence type="ECO:0000256" key="2">
    <source>
        <dbReference type="SAM" id="Phobius"/>
    </source>
</evidence>
<feature type="region of interest" description="Disordered" evidence="1">
    <location>
        <begin position="48"/>
        <end position="70"/>
    </location>
</feature>